<dbReference type="InterPro" id="IPR014710">
    <property type="entry name" value="RmlC-like_jellyroll"/>
</dbReference>
<keyword evidence="4" id="KW-0804">Transcription</keyword>
<dbReference type="EMBL" id="LOMK01000002">
    <property type="protein sequence ID" value="KYN23921.1"/>
    <property type="molecule type" value="Genomic_DNA"/>
</dbReference>
<dbReference type="InterPro" id="IPR011051">
    <property type="entry name" value="RmlC_Cupin_sf"/>
</dbReference>
<name>A0A151JDT9_9VIBR</name>
<organism evidence="6 7">
    <name type="scientific">Vibrio cidicii</name>
    <dbReference type="NCBI Taxonomy" id="1763883"/>
    <lineage>
        <taxon>Bacteria</taxon>
        <taxon>Pseudomonadati</taxon>
        <taxon>Pseudomonadota</taxon>
        <taxon>Gammaproteobacteria</taxon>
        <taxon>Vibrionales</taxon>
        <taxon>Vibrionaceae</taxon>
        <taxon>Vibrio</taxon>
    </lineage>
</organism>
<keyword evidence="2" id="KW-0805">Transcription regulation</keyword>
<gene>
    <name evidence="6" type="ORF">AUQ44_18995</name>
</gene>
<keyword evidence="1" id="KW-0678">Repressor</keyword>
<comment type="caution">
    <text evidence="6">The sequence shown here is derived from an EMBL/GenBank/DDBJ whole genome shotgun (WGS) entry which is preliminary data.</text>
</comment>
<dbReference type="PRINTS" id="PR00032">
    <property type="entry name" value="HTHARAC"/>
</dbReference>
<dbReference type="Gene3D" id="1.10.10.60">
    <property type="entry name" value="Homeodomain-like"/>
    <property type="match status" value="1"/>
</dbReference>
<dbReference type="AlphaFoldDB" id="A0A151JDT9"/>
<dbReference type="Pfam" id="PF12833">
    <property type="entry name" value="HTH_18"/>
    <property type="match status" value="1"/>
</dbReference>
<reference evidence="7" key="1">
    <citation type="submission" date="2015-12" db="EMBL/GenBank/DDBJ databases">
        <authorList>
            <person name="Tarr C.L."/>
            <person name="Gladney L.M."/>
        </authorList>
    </citation>
    <scope>NUCLEOTIDE SEQUENCE [LARGE SCALE GENOMIC DNA]</scope>
    <source>
        <strain evidence="7">2756-81</strain>
    </source>
</reference>
<evidence type="ECO:0000259" key="5">
    <source>
        <dbReference type="PROSITE" id="PS01124"/>
    </source>
</evidence>
<dbReference type="GO" id="GO:0003700">
    <property type="term" value="F:DNA-binding transcription factor activity"/>
    <property type="evidence" value="ECO:0007669"/>
    <property type="project" value="InterPro"/>
</dbReference>
<dbReference type="SUPFAM" id="SSF51182">
    <property type="entry name" value="RmlC-like cupins"/>
    <property type="match status" value="1"/>
</dbReference>
<evidence type="ECO:0000256" key="3">
    <source>
        <dbReference type="ARBA" id="ARBA00023125"/>
    </source>
</evidence>
<feature type="domain" description="HTH araC/xylS-type" evidence="5">
    <location>
        <begin position="168"/>
        <end position="265"/>
    </location>
</feature>
<dbReference type="SUPFAM" id="SSF46689">
    <property type="entry name" value="Homeodomain-like"/>
    <property type="match status" value="1"/>
</dbReference>
<keyword evidence="3" id="KW-0238">DNA-binding</keyword>
<evidence type="ECO:0000313" key="6">
    <source>
        <dbReference type="EMBL" id="KYN23921.1"/>
    </source>
</evidence>
<accession>A0A151JDT9</accession>
<dbReference type="PANTHER" id="PTHR11019:SF199">
    <property type="entry name" value="HTH-TYPE TRANSCRIPTIONAL REGULATOR NIMR"/>
    <property type="match status" value="1"/>
</dbReference>
<dbReference type="PANTHER" id="PTHR11019">
    <property type="entry name" value="HTH-TYPE TRANSCRIPTIONAL REGULATOR NIMR"/>
    <property type="match status" value="1"/>
</dbReference>
<evidence type="ECO:0000313" key="7">
    <source>
        <dbReference type="Proteomes" id="UP000075349"/>
    </source>
</evidence>
<dbReference type="PROSITE" id="PS01124">
    <property type="entry name" value="HTH_ARAC_FAMILY_2"/>
    <property type="match status" value="1"/>
</dbReference>
<dbReference type="InterPro" id="IPR018060">
    <property type="entry name" value="HTH_AraC"/>
</dbReference>
<dbReference type="InterPro" id="IPR009057">
    <property type="entry name" value="Homeodomain-like_sf"/>
</dbReference>
<dbReference type="CDD" id="cd06124">
    <property type="entry name" value="cupin_NimR-like_N"/>
    <property type="match status" value="1"/>
</dbReference>
<dbReference type="InterPro" id="IPR020449">
    <property type="entry name" value="Tscrpt_reg_AraC-type_HTH"/>
</dbReference>
<evidence type="ECO:0000256" key="1">
    <source>
        <dbReference type="ARBA" id="ARBA00022491"/>
    </source>
</evidence>
<dbReference type="GO" id="GO:0043565">
    <property type="term" value="F:sequence-specific DNA binding"/>
    <property type="evidence" value="ECO:0007669"/>
    <property type="project" value="InterPro"/>
</dbReference>
<dbReference type="FunFam" id="1.10.10.60:FF:000132">
    <property type="entry name" value="AraC family transcriptional regulator"/>
    <property type="match status" value="1"/>
</dbReference>
<evidence type="ECO:0000256" key="4">
    <source>
        <dbReference type="ARBA" id="ARBA00023163"/>
    </source>
</evidence>
<dbReference type="Proteomes" id="UP000075349">
    <property type="component" value="Unassembled WGS sequence"/>
</dbReference>
<evidence type="ECO:0000256" key="2">
    <source>
        <dbReference type="ARBA" id="ARBA00023015"/>
    </source>
</evidence>
<dbReference type="SMART" id="SM00342">
    <property type="entry name" value="HTH_ARAC"/>
    <property type="match status" value="1"/>
</dbReference>
<protein>
    <submittedName>
        <fullName evidence="6">AraC family transcriptional regulator</fullName>
    </submittedName>
</protein>
<proteinExistence type="predicted"/>
<sequence length="265" mass="29752">MSKQTPHTAMLSPSDVAFILDPDQPVLTHSRSMVAESTIKPHAHPRGQLLWSAKGILRVTSEKAVWVVPTTHAVWIPGGHYHQVSNETATQTRNLYIDPSFCVRQNSDKVVMLKMSSLMREVILRLTENAGELTQQRAHHLGLVALDELESLPALELYIPSGHDPRLQRLISIVVNQPEQSLLLEQLATEVGASVRTIERLFKAETGLTFRQWRSRFRLMNSLEKITQGAKTTLVAHELGYSSVSSFISSFKEMFGCTPQEYAQK</sequence>
<dbReference type="Gene3D" id="2.60.120.10">
    <property type="entry name" value="Jelly Rolls"/>
    <property type="match status" value="1"/>
</dbReference>